<feature type="chain" id="PRO_5043495750" evidence="1">
    <location>
        <begin position="18"/>
        <end position="101"/>
    </location>
</feature>
<evidence type="ECO:0000313" key="2">
    <source>
        <dbReference type="EMBL" id="GMS82858.1"/>
    </source>
</evidence>
<dbReference type="AlphaFoldDB" id="A0AAV5SQG6"/>
<reference evidence="2" key="1">
    <citation type="submission" date="2023-10" db="EMBL/GenBank/DDBJ databases">
        <title>Genome assembly of Pristionchus species.</title>
        <authorList>
            <person name="Yoshida K."/>
            <person name="Sommer R.J."/>
        </authorList>
    </citation>
    <scope>NUCLEOTIDE SEQUENCE</scope>
    <source>
        <strain evidence="2">RS0144</strain>
    </source>
</reference>
<protein>
    <submittedName>
        <fullName evidence="2">Uncharacterized protein</fullName>
    </submittedName>
</protein>
<feature type="non-terminal residue" evidence="2">
    <location>
        <position position="101"/>
    </location>
</feature>
<keyword evidence="3" id="KW-1185">Reference proteome</keyword>
<dbReference type="Proteomes" id="UP001432027">
    <property type="component" value="Unassembled WGS sequence"/>
</dbReference>
<accession>A0AAV5SQG6</accession>
<gene>
    <name evidence="2" type="ORF">PENTCL1PPCAC_5033</name>
</gene>
<organism evidence="2 3">
    <name type="scientific">Pristionchus entomophagus</name>
    <dbReference type="NCBI Taxonomy" id="358040"/>
    <lineage>
        <taxon>Eukaryota</taxon>
        <taxon>Metazoa</taxon>
        <taxon>Ecdysozoa</taxon>
        <taxon>Nematoda</taxon>
        <taxon>Chromadorea</taxon>
        <taxon>Rhabditida</taxon>
        <taxon>Rhabditina</taxon>
        <taxon>Diplogasteromorpha</taxon>
        <taxon>Diplogasteroidea</taxon>
        <taxon>Neodiplogasteridae</taxon>
        <taxon>Pristionchus</taxon>
    </lineage>
</organism>
<feature type="signal peptide" evidence="1">
    <location>
        <begin position="1"/>
        <end position="17"/>
    </location>
</feature>
<evidence type="ECO:0000313" key="3">
    <source>
        <dbReference type="Proteomes" id="UP001432027"/>
    </source>
</evidence>
<keyword evidence="1" id="KW-0732">Signal</keyword>
<sequence>MRILLSLLILLPISINADCGCQEVEQELEEERKADLTYHGCRSCKGIDVSDSACPATGYECKEDWKITSNILSASGRCQCSEARCVGRAKLAFKGKLVHKV</sequence>
<dbReference type="EMBL" id="BTSX01000002">
    <property type="protein sequence ID" value="GMS82858.1"/>
    <property type="molecule type" value="Genomic_DNA"/>
</dbReference>
<name>A0AAV5SQG6_9BILA</name>
<evidence type="ECO:0000256" key="1">
    <source>
        <dbReference type="SAM" id="SignalP"/>
    </source>
</evidence>
<proteinExistence type="predicted"/>
<comment type="caution">
    <text evidence="2">The sequence shown here is derived from an EMBL/GenBank/DDBJ whole genome shotgun (WGS) entry which is preliminary data.</text>
</comment>